<name>A0A1I3SFR1_9BACT</name>
<dbReference type="InterPro" id="IPR015931">
    <property type="entry name" value="Acnase/IPM_dHydase_lsu_aba_1/3"/>
</dbReference>
<evidence type="ECO:0000256" key="1">
    <source>
        <dbReference type="ARBA" id="ARBA00022430"/>
    </source>
</evidence>
<accession>A0A1I3SFR1</accession>
<keyword evidence="8" id="KW-0028">Amino-acid biosynthesis</keyword>
<evidence type="ECO:0000256" key="4">
    <source>
        <dbReference type="ARBA" id="ARBA00023004"/>
    </source>
</evidence>
<dbReference type="UniPathway" id="UPA00048">
    <property type="reaction ID" value="UER00071"/>
</dbReference>
<evidence type="ECO:0000259" key="9">
    <source>
        <dbReference type="Pfam" id="PF00330"/>
    </source>
</evidence>
<dbReference type="GO" id="GO:0009098">
    <property type="term" value="P:L-leucine biosynthetic process"/>
    <property type="evidence" value="ECO:0007669"/>
    <property type="project" value="UniProtKB-UniRule"/>
</dbReference>
<evidence type="ECO:0000313" key="10">
    <source>
        <dbReference type="EMBL" id="SFJ57653.1"/>
    </source>
</evidence>
<dbReference type="InterPro" id="IPR033941">
    <property type="entry name" value="IPMI_cat"/>
</dbReference>
<evidence type="ECO:0000256" key="3">
    <source>
        <dbReference type="ARBA" id="ARBA00022723"/>
    </source>
</evidence>
<dbReference type="CDD" id="cd01583">
    <property type="entry name" value="IPMI"/>
    <property type="match status" value="1"/>
</dbReference>
<feature type="binding site" evidence="8">
    <location>
        <position position="363"/>
    </location>
    <ligand>
        <name>[4Fe-4S] cluster</name>
        <dbReference type="ChEBI" id="CHEBI:49883"/>
    </ligand>
</feature>
<keyword evidence="11" id="KW-1185">Reference proteome</keyword>
<evidence type="ECO:0000256" key="8">
    <source>
        <dbReference type="HAMAP-Rule" id="MF_01027"/>
    </source>
</evidence>
<dbReference type="InterPro" id="IPR050067">
    <property type="entry name" value="IPM_dehydratase_rel_enz"/>
</dbReference>
<dbReference type="InterPro" id="IPR006251">
    <property type="entry name" value="Homoacnase/IPMdehydase_lsu"/>
</dbReference>
<dbReference type="NCBIfam" id="TIGR01343">
    <property type="entry name" value="hacA_fam"/>
    <property type="match status" value="1"/>
</dbReference>
<dbReference type="Gene3D" id="3.30.499.10">
    <property type="entry name" value="Aconitase, domain 3"/>
    <property type="match status" value="2"/>
</dbReference>
<dbReference type="PANTHER" id="PTHR43822:SF16">
    <property type="entry name" value="3-ISOPROPYLMALATE DEHYDRATASE LARGE SUBUNIT 2"/>
    <property type="match status" value="1"/>
</dbReference>
<keyword evidence="6 8" id="KW-0456">Lyase</keyword>
<comment type="similarity">
    <text evidence="8">Belongs to the aconitase/IPM isomerase family. LeuC type 2 subfamily.</text>
</comment>
<dbReference type="PRINTS" id="PR00415">
    <property type="entry name" value="ACONITASE"/>
</dbReference>
<dbReference type="EMBL" id="FORX01000004">
    <property type="protein sequence ID" value="SFJ57653.1"/>
    <property type="molecule type" value="Genomic_DNA"/>
</dbReference>
<evidence type="ECO:0000256" key="6">
    <source>
        <dbReference type="ARBA" id="ARBA00023239"/>
    </source>
</evidence>
<dbReference type="InterPro" id="IPR001030">
    <property type="entry name" value="Acoase/IPM_deHydtase_lsu_aba"/>
</dbReference>
<dbReference type="STRING" id="52560.SAMN04488082_104150"/>
<dbReference type="InterPro" id="IPR036008">
    <property type="entry name" value="Aconitase_4Fe-4S_dom"/>
</dbReference>
<dbReference type="EC" id="4.2.1.33" evidence="8"/>
<comment type="cofactor">
    <cofactor evidence="8">
        <name>[4Fe-4S] cluster</name>
        <dbReference type="ChEBI" id="CHEBI:49883"/>
    </cofactor>
    <text evidence="8">Binds 1 [4Fe-4S] cluster per subunit.</text>
</comment>
<keyword evidence="2 8" id="KW-0004">4Fe-4S</keyword>
<dbReference type="Pfam" id="PF00330">
    <property type="entry name" value="Aconitase"/>
    <property type="match status" value="1"/>
</dbReference>
<keyword evidence="4 8" id="KW-0408">Iron</keyword>
<dbReference type="NCBIfam" id="NF001614">
    <property type="entry name" value="PRK00402.1"/>
    <property type="match status" value="1"/>
</dbReference>
<dbReference type="PROSITE" id="PS00450">
    <property type="entry name" value="ACONITASE_1"/>
    <property type="match status" value="1"/>
</dbReference>
<organism evidence="10 11">
    <name type="scientific">Desulfomicrobium apsheronum</name>
    <dbReference type="NCBI Taxonomy" id="52560"/>
    <lineage>
        <taxon>Bacteria</taxon>
        <taxon>Pseudomonadati</taxon>
        <taxon>Thermodesulfobacteriota</taxon>
        <taxon>Desulfovibrionia</taxon>
        <taxon>Desulfovibrionales</taxon>
        <taxon>Desulfomicrobiaceae</taxon>
        <taxon>Desulfomicrobium</taxon>
    </lineage>
</organism>
<evidence type="ECO:0000256" key="5">
    <source>
        <dbReference type="ARBA" id="ARBA00023014"/>
    </source>
</evidence>
<dbReference type="NCBIfam" id="TIGR02083">
    <property type="entry name" value="LEU2"/>
    <property type="match status" value="1"/>
</dbReference>
<dbReference type="RefSeq" id="WP_092373259.1">
    <property type="nucleotide sequence ID" value="NZ_FORX01000004.1"/>
</dbReference>
<keyword evidence="5 8" id="KW-0411">Iron-sulfur</keyword>
<dbReference type="OrthoDB" id="9764318at2"/>
<dbReference type="Proteomes" id="UP000198635">
    <property type="component" value="Unassembled WGS sequence"/>
</dbReference>
<dbReference type="GO" id="GO:0046872">
    <property type="term" value="F:metal ion binding"/>
    <property type="evidence" value="ECO:0007669"/>
    <property type="project" value="UniProtKB-KW"/>
</dbReference>
<gene>
    <name evidence="8" type="primary">leuC</name>
    <name evidence="10" type="ORF">SAMN04488082_104150</name>
</gene>
<keyword evidence="7 8" id="KW-0100">Branched-chain amino acid biosynthesis</keyword>
<keyword evidence="1 8" id="KW-0432">Leucine biosynthesis</keyword>
<dbReference type="GO" id="GO:0051539">
    <property type="term" value="F:4 iron, 4 sulfur cluster binding"/>
    <property type="evidence" value="ECO:0007669"/>
    <property type="project" value="UniProtKB-KW"/>
</dbReference>
<dbReference type="HAMAP" id="MF_01027">
    <property type="entry name" value="LeuC_type2"/>
    <property type="match status" value="1"/>
</dbReference>
<evidence type="ECO:0000256" key="7">
    <source>
        <dbReference type="ARBA" id="ARBA00023304"/>
    </source>
</evidence>
<evidence type="ECO:0000313" key="11">
    <source>
        <dbReference type="Proteomes" id="UP000198635"/>
    </source>
</evidence>
<protein>
    <recommendedName>
        <fullName evidence="8">3-isopropylmalate dehydratase large subunit</fullName>
        <ecNumber evidence="8">4.2.1.33</ecNumber>
    </recommendedName>
    <alternativeName>
        <fullName evidence="8">Alpha-IPM isomerase</fullName>
        <shortName evidence="8">IPMI</shortName>
    </alternativeName>
    <alternativeName>
        <fullName evidence="8">Isopropylmalate isomerase</fullName>
    </alternativeName>
</protein>
<feature type="binding site" evidence="8">
    <location>
        <position position="360"/>
    </location>
    <ligand>
        <name>[4Fe-4S] cluster</name>
        <dbReference type="ChEBI" id="CHEBI:49883"/>
    </ligand>
</feature>
<comment type="pathway">
    <text evidence="8">Amino-acid biosynthesis; L-leucine biosynthesis; L-leucine from 3-methyl-2-oxobutanoate: step 2/4.</text>
</comment>
<dbReference type="InterPro" id="IPR011826">
    <property type="entry name" value="HAcnase/IPMdehydase_lsu_prok"/>
</dbReference>
<dbReference type="PANTHER" id="PTHR43822">
    <property type="entry name" value="HOMOACONITASE, MITOCHONDRIAL-RELATED"/>
    <property type="match status" value="1"/>
</dbReference>
<proteinExistence type="inferred from homology"/>
<comment type="catalytic activity">
    <reaction evidence="8">
        <text>(2R,3S)-3-isopropylmalate = (2S)-2-isopropylmalate</text>
        <dbReference type="Rhea" id="RHEA:32287"/>
        <dbReference type="ChEBI" id="CHEBI:1178"/>
        <dbReference type="ChEBI" id="CHEBI:35121"/>
        <dbReference type="EC" id="4.2.1.33"/>
    </reaction>
</comment>
<feature type="domain" description="Aconitase/3-isopropylmalate dehydratase large subunit alpha/beta/alpha" evidence="9">
    <location>
        <begin position="7"/>
        <end position="411"/>
    </location>
</feature>
<comment type="function">
    <text evidence="8">Catalyzes the isomerization between 2-isopropylmalate and 3-isopropylmalate, via the formation of 2-isopropylmaleate.</text>
</comment>
<dbReference type="InterPro" id="IPR011823">
    <property type="entry name" value="IsopropMal_deHydtase_lsu_bac"/>
</dbReference>
<reference evidence="11" key="1">
    <citation type="submission" date="2016-10" db="EMBL/GenBank/DDBJ databases">
        <authorList>
            <person name="Varghese N."/>
            <person name="Submissions S."/>
        </authorList>
    </citation>
    <scope>NUCLEOTIDE SEQUENCE [LARGE SCALE GENOMIC DNA]</scope>
    <source>
        <strain evidence="11">DSM 5918</strain>
    </source>
</reference>
<dbReference type="AlphaFoldDB" id="A0A1I3SFR1"/>
<dbReference type="NCBIfam" id="TIGR02086">
    <property type="entry name" value="IPMI_arch"/>
    <property type="match status" value="1"/>
</dbReference>
<dbReference type="PROSITE" id="PS01244">
    <property type="entry name" value="ACONITASE_2"/>
    <property type="match status" value="1"/>
</dbReference>
<dbReference type="InterPro" id="IPR018136">
    <property type="entry name" value="Aconitase_4Fe-4S_BS"/>
</dbReference>
<feature type="binding site" evidence="8">
    <location>
        <position position="300"/>
    </location>
    <ligand>
        <name>[4Fe-4S] cluster</name>
        <dbReference type="ChEBI" id="CHEBI:49883"/>
    </ligand>
</feature>
<keyword evidence="3 8" id="KW-0479">Metal-binding</keyword>
<evidence type="ECO:0000256" key="2">
    <source>
        <dbReference type="ARBA" id="ARBA00022485"/>
    </source>
</evidence>
<sequence length="420" mass="44441">MRQTLAQKILQRHTDQPITADGQIVQCRVSMVLANDITAPLAIKSIRGMGVKQVFDKDRVALVCDHFTPNKDIDSAEQVKVVRYFAREMDITHYYEGGNVGVEHAILPEYGLVGPGDIVVGADSHTCTYGGLGAFATGLGSTDIAAAMALGETWFKVPETIRVNFTGKLPEHVGGKDLVLFTIGQTGVAGALYKALEFGGEVIEGLSVEARMTMANMAIEAGGKVGLFAADEKTLAYCQAHGRMGDSPIAADEGAHYWKEMTFDVSSFSPQIACPHLPDNVKPVEEVSGVRVDQVVLGSCTNGRISDLREAARIIKGRKVAKGVRFIVIPASPGAYSMALDEGLLRIFLDAGAIISPPTCGPCLGGHMGILAGGERCLATTNRNFKGRMGSLQSEVYLANPAVAAATAVTGLITHPGKLG</sequence>
<dbReference type="SUPFAM" id="SSF53732">
    <property type="entry name" value="Aconitase iron-sulfur domain"/>
    <property type="match status" value="1"/>
</dbReference>
<comment type="subunit">
    <text evidence="8">Heterodimer of LeuC and LeuD.</text>
</comment>
<dbReference type="GO" id="GO:0003861">
    <property type="term" value="F:3-isopropylmalate dehydratase activity"/>
    <property type="evidence" value="ECO:0007669"/>
    <property type="project" value="UniProtKB-UniRule"/>
</dbReference>